<dbReference type="InterPro" id="IPR014216">
    <property type="entry name" value="ABC_transptr_CydD"/>
</dbReference>
<dbReference type="RefSeq" id="WP_161982429.1">
    <property type="nucleotide sequence ID" value="NZ_BIFT01000002.1"/>
</dbReference>
<dbReference type="Pfam" id="PF00664">
    <property type="entry name" value="ABC_membrane"/>
    <property type="match status" value="1"/>
</dbReference>
<evidence type="ECO:0000256" key="9">
    <source>
        <dbReference type="ARBA" id="ARBA00023136"/>
    </source>
</evidence>
<dbReference type="PANTHER" id="PTHR24221">
    <property type="entry name" value="ATP-BINDING CASSETTE SUB-FAMILY B"/>
    <property type="match status" value="1"/>
</dbReference>
<keyword evidence="5 10" id="KW-0812">Transmembrane</keyword>
<evidence type="ECO:0000256" key="8">
    <source>
        <dbReference type="ARBA" id="ARBA00022989"/>
    </source>
</evidence>
<proteinExistence type="predicted"/>
<keyword evidence="4" id="KW-0997">Cell inner membrane</keyword>
<keyword evidence="8 10" id="KW-1133">Transmembrane helix</keyword>
<feature type="transmembrane region" description="Helical" evidence="10">
    <location>
        <begin position="165"/>
        <end position="185"/>
    </location>
</feature>
<evidence type="ECO:0000256" key="5">
    <source>
        <dbReference type="ARBA" id="ARBA00022692"/>
    </source>
</evidence>
<dbReference type="Gene3D" id="3.40.50.300">
    <property type="entry name" value="P-loop containing nucleotide triphosphate hydrolases"/>
    <property type="match status" value="1"/>
</dbReference>
<dbReference type="EMBL" id="BIFT01000002">
    <property type="protein sequence ID" value="GCE29902.1"/>
    <property type="molecule type" value="Genomic_DNA"/>
</dbReference>
<feature type="transmembrane region" description="Helical" evidence="10">
    <location>
        <begin position="59"/>
        <end position="79"/>
    </location>
</feature>
<dbReference type="Proteomes" id="UP000287171">
    <property type="component" value="Unassembled WGS sequence"/>
</dbReference>
<dbReference type="GO" id="GO:0005524">
    <property type="term" value="F:ATP binding"/>
    <property type="evidence" value="ECO:0007669"/>
    <property type="project" value="UniProtKB-KW"/>
</dbReference>
<name>A0A402BF35_9CHLR</name>
<evidence type="ECO:0000256" key="6">
    <source>
        <dbReference type="ARBA" id="ARBA00022741"/>
    </source>
</evidence>
<organism evidence="13 14">
    <name type="scientific">Dictyobacter alpinus</name>
    <dbReference type="NCBI Taxonomy" id="2014873"/>
    <lineage>
        <taxon>Bacteria</taxon>
        <taxon>Bacillati</taxon>
        <taxon>Chloroflexota</taxon>
        <taxon>Ktedonobacteria</taxon>
        <taxon>Ktedonobacterales</taxon>
        <taxon>Dictyobacteraceae</taxon>
        <taxon>Dictyobacter</taxon>
    </lineage>
</organism>
<dbReference type="SUPFAM" id="SSF52540">
    <property type="entry name" value="P-loop containing nucleoside triphosphate hydrolases"/>
    <property type="match status" value="1"/>
</dbReference>
<dbReference type="InterPro" id="IPR027417">
    <property type="entry name" value="P-loop_NTPase"/>
</dbReference>
<dbReference type="Pfam" id="PF00005">
    <property type="entry name" value="ABC_tran"/>
    <property type="match status" value="1"/>
</dbReference>
<evidence type="ECO:0000256" key="10">
    <source>
        <dbReference type="SAM" id="Phobius"/>
    </source>
</evidence>
<comment type="subcellular location">
    <subcellularLocation>
        <location evidence="1">Cell membrane</location>
        <topology evidence="1">Multi-pass membrane protein</topology>
    </subcellularLocation>
</comment>
<dbReference type="PROSITE" id="PS00211">
    <property type="entry name" value="ABC_TRANSPORTER_1"/>
    <property type="match status" value="1"/>
</dbReference>
<dbReference type="InterPro" id="IPR036640">
    <property type="entry name" value="ABC1_TM_sf"/>
</dbReference>
<protein>
    <submittedName>
        <fullName evidence="13">Thiol reductant ABC exporter subunit CydD</fullName>
    </submittedName>
</protein>
<dbReference type="NCBIfam" id="TIGR02857">
    <property type="entry name" value="CydD"/>
    <property type="match status" value="1"/>
</dbReference>
<dbReference type="PROSITE" id="PS50929">
    <property type="entry name" value="ABC_TM1F"/>
    <property type="match status" value="1"/>
</dbReference>
<dbReference type="SUPFAM" id="SSF90123">
    <property type="entry name" value="ABC transporter transmembrane region"/>
    <property type="match status" value="1"/>
</dbReference>
<keyword evidence="2" id="KW-0813">Transport</keyword>
<dbReference type="PROSITE" id="PS50893">
    <property type="entry name" value="ABC_TRANSPORTER_2"/>
    <property type="match status" value="1"/>
</dbReference>
<evidence type="ECO:0000259" key="12">
    <source>
        <dbReference type="PROSITE" id="PS50929"/>
    </source>
</evidence>
<dbReference type="AlphaFoldDB" id="A0A402BF35"/>
<sequence>MSTIRKTKRKRVLNGLPRRRFLAGAAILDVLSTGVTIAQMMFLSQIVAAVFLLHKDFALVFPQLLLLLGTIILHAGCVWGRDVSVQYGAIRWKNAVRQRLFAHVLQLGPSYSKNEATGELVTVLYEGIERLDAYIGQYLPQLTTSILVPFLIAIFVFPLDWISGVLFLLTLPIIPLLMILIGSFAEQRTRQQWQALSRLSATLLDAIQGLGTLKLFGQSTSASKQIAFVSDSFRKKTLNMLGVAFLSGAVLEFMVAAAIGLIAVTLGVRLVNGGISFSNVFLILLLAPEFYRPLRELGVQHHAGMEGKVAMKRINEILAIPLPMDRKTFSPFVLSAPLTITFSDIAYTYPTSEQPVLDRINLTLSPGTCTALIGRSGEGKSTLVHLLMRFIKEQSGQISVNGCALSDLPVEMWRNSIALVPQRPSLFAGSVLDNLRLARPDASEAEILRACEQAGAAAFIEQLPQGYATWLGERGARLSAGQIQRLAIARAFLKDAPLLIMDESTSSLDPESETHIRQALERLTHNRTVLVIAHRQNTIACAQRVISLEAGTLIERETAERMVLPPYKVTPHVSDRAQRIEVSS</sequence>
<keyword evidence="9 10" id="KW-0472">Membrane</keyword>
<dbReference type="GO" id="GO:0042883">
    <property type="term" value="P:cysteine transport"/>
    <property type="evidence" value="ECO:0007669"/>
    <property type="project" value="InterPro"/>
</dbReference>
<keyword evidence="3" id="KW-1003">Cell membrane</keyword>
<feature type="domain" description="ABC transporter" evidence="11">
    <location>
        <begin position="340"/>
        <end position="575"/>
    </location>
</feature>
<dbReference type="PANTHER" id="PTHR24221:SF590">
    <property type="entry name" value="COMPONENT LINKED WITH THE ASSEMBLY OF CYTOCHROME' TRANSPORT TRANSMEMBRANE ATP-BINDING PROTEIN ABC TRANSPORTER CYDD-RELATED"/>
    <property type="match status" value="1"/>
</dbReference>
<dbReference type="InterPro" id="IPR039421">
    <property type="entry name" value="Type_1_exporter"/>
</dbReference>
<evidence type="ECO:0000256" key="4">
    <source>
        <dbReference type="ARBA" id="ARBA00022519"/>
    </source>
</evidence>
<keyword evidence="14" id="KW-1185">Reference proteome</keyword>
<dbReference type="FunFam" id="3.40.50.300:FF:001001">
    <property type="entry name" value="Multidrug ABC transporter ATP-binding protein"/>
    <property type="match status" value="1"/>
</dbReference>
<gene>
    <name evidence="13" type="ORF">KDA_53860</name>
</gene>
<feature type="transmembrane region" description="Helical" evidence="10">
    <location>
        <begin position="21"/>
        <end position="53"/>
    </location>
</feature>
<dbReference type="SMART" id="SM00382">
    <property type="entry name" value="AAA"/>
    <property type="match status" value="1"/>
</dbReference>
<feature type="transmembrane region" description="Helical" evidence="10">
    <location>
        <begin position="138"/>
        <end position="159"/>
    </location>
</feature>
<evidence type="ECO:0000313" key="14">
    <source>
        <dbReference type="Proteomes" id="UP000287171"/>
    </source>
</evidence>
<evidence type="ECO:0000259" key="11">
    <source>
        <dbReference type="PROSITE" id="PS50893"/>
    </source>
</evidence>
<keyword evidence="7" id="KW-0067">ATP-binding</keyword>
<feature type="domain" description="ABC transmembrane type-1" evidence="12">
    <location>
        <begin position="30"/>
        <end position="298"/>
    </location>
</feature>
<dbReference type="GO" id="GO:0005886">
    <property type="term" value="C:plasma membrane"/>
    <property type="evidence" value="ECO:0007669"/>
    <property type="project" value="UniProtKB-SubCell"/>
</dbReference>
<evidence type="ECO:0000256" key="1">
    <source>
        <dbReference type="ARBA" id="ARBA00004651"/>
    </source>
</evidence>
<dbReference type="CDD" id="cd18584">
    <property type="entry name" value="ABC_6TM_AarD_CydD"/>
    <property type="match status" value="1"/>
</dbReference>
<comment type="caution">
    <text evidence="13">The sequence shown here is derived from an EMBL/GenBank/DDBJ whole genome shotgun (WGS) entry which is preliminary data.</text>
</comment>
<evidence type="ECO:0000256" key="2">
    <source>
        <dbReference type="ARBA" id="ARBA00022448"/>
    </source>
</evidence>
<dbReference type="InterPro" id="IPR011527">
    <property type="entry name" value="ABC1_TM_dom"/>
</dbReference>
<dbReference type="GO" id="GO:0140359">
    <property type="term" value="F:ABC-type transporter activity"/>
    <property type="evidence" value="ECO:0007669"/>
    <property type="project" value="InterPro"/>
</dbReference>
<reference evidence="14" key="1">
    <citation type="submission" date="2018-12" db="EMBL/GenBank/DDBJ databases">
        <title>Tengunoibacter tsumagoiensis gen. nov., sp. nov., Dictyobacter kobayashii sp. nov., D. alpinus sp. nov., and D. joshuensis sp. nov. and description of Dictyobacteraceae fam. nov. within the order Ktedonobacterales isolated from Tengu-no-mugimeshi.</title>
        <authorList>
            <person name="Wang C.M."/>
            <person name="Zheng Y."/>
            <person name="Sakai Y."/>
            <person name="Toyoda A."/>
            <person name="Minakuchi Y."/>
            <person name="Abe K."/>
            <person name="Yokota A."/>
            <person name="Yabe S."/>
        </authorList>
    </citation>
    <scope>NUCLEOTIDE SEQUENCE [LARGE SCALE GENOMIC DNA]</scope>
    <source>
        <strain evidence="14">Uno16</strain>
    </source>
</reference>
<evidence type="ECO:0000256" key="7">
    <source>
        <dbReference type="ARBA" id="ARBA00022840"/>
    </source>
</evidence>
<accession>A0A402BF35</accession>
<dbReference type="InterPro" id="IPR003593">
    <property type="entry name" value="AAA+_ATPase"/>
</dbReference>
<dbReference type="InterPro" id="IPR017871">
    <property type="entry name" value="ABC_transporter-like_CS"/>
</dbReference>
<evidence type="ECO:0000313" key="13">
    <source>
        <dbReference type="EMBL" id="GCE29902.1"/>
    </source>
</evidence>
<evidence type="ECO:0000256" key="3">
    <source>
        <dbReference type="ARBA" id="ARBA00022475"/>
    </source>
</evidence>
<dbReference type="InterPro" id="IPR003439">
    <property type="entry name" value="ABC_transporter-like_ATP-bd"/>
</dbReference>
<dbReference type="GO" id="GO:0016887">
    <property type="term" value="F:ATP hydrolysis activity"/>
    <property type="evidence" value="ECO:0007669"/>
    <property type="project" value="InterPro"/>
</dbReference>
<dbReference type="Gene3D" id="1.20.1560.10">
    <property type="entry name" value="ABC transporter type 1, transmembrane domain"/>
    <property type="match status" value="1"/>
</dbReference>
<feature type="transmembrane region" description="Helical" evidence="10">
    <location>
        <begin position="240"/>
        <end position="264"/>
    </location>
</feature>
<keyword evidence="6" id="KW-0547">Nucleotide-binding</keyword>